<feature type="region of interest" description="Disordered" evidence="1">
    <location>
        <begin position="1"/>
        <end position="65"/>
    </location>
</feature>
<sequence length="65" mass="7398">MSFGHPSRRKTAHTCRPHNTSSSRRERKVFALQHFLPTPADPATTTTTTLQQQQQQQERINAGPE</sequence>
<feature type="non-terminal residue" evidence="2">
    <location>
        <position position="65"/>
    </location>
</feature>
<evidence type="ECO:0000313" key="2">
    <source>
        <dbReference type="EMBL" id="EJK61514.1"/>
    </source>
</evidence>
<feature type="compositionally biased region" description="Basic residues" evidence="1">
    <location>
        <begin position="1"/>
        <end position="16"/>
    </location>
</feature>
<evidence type="ECO:0000313" key="3">
    <source>
        <dbReference type="Proteomes" id="UP000266841"/>
    </source>
</evidence>
<evidence type="ECO:0000256" key="1">
    <source>
        <dbReference type="SAM" id="MobiDB-lite"/>
    </source>
</evidence>
<comment type="caution">
    <text evidence="2">The sequence shown here is derived from an EMBL/GenBank/DDBJ whole genome shotgun (WGS) entry which is preliminary data.</text>
</comment>
<gene>
    <name evidence="2" type="ORF">THAOC_17982</name>
</gene>
<accession>K0S9A1</accession>
<proteinExistence type="predicted"/>
<name>K0S9A1_THAOC</name>
<keyword evidence="3" id="KW-1185">Reference proteome</keyword>
<organism evidence="2 3">
    <name type="scientific">Thalassiosira oceanica</name>
    <name type="common">Marine diatom</name>
    <dbReference type="NCBI Taxonomy" id="159749"/>
    <lineage>
        <taxon>Eukaryota</taxon>
        <taxon>Sar</taxon>
        <taxon>Stramenopiles</taxon>
        <taxon>Ochrophyta</taxon>
        <taxon>Bacillariophyta</taxon>
        <taxon>Coscinodiscophyceae</taxon>
        <taxon>Thalassiosirophycidae</taxon>
        <taxon>Thalassiosirales</taxon>
        <taxon>Thalassiosiraceae</taxon>
        <taxon>Thalassiosira</taxon>
    </lineage>
</organism>
<protein>
    <submittedName>
        <fullName evidence="2">Uncharacterized protein</fullName>
    </submittedName>
</protein>
<dbReference type="Proteomes" id="UP000266841">
    <property type="component" value="Unassembled WGS sequence"/>
</dbReference>
<dbReference type="EMBL" id="AGNL01019878">
    <property type="protein sequence ID" value="EJK61514.1"/>
    <property type="molecule type" value="Genomic_DNA"/>
</dbReference>
<dbReference type="AlphaFoldDB" id="K0S9A1"/>
<reference evidence="2 3" key="1">
    <citation type="journal article" date="2012" name="Genome Biol.">
        <title>Genome and low-iron response of an oceanic diatom adapted to chronic iron limitation.</title>
        <authorList>
            <person name="Lommer M."/>
            <person name="Specht M."/>
            <person name="Roy A.S."/>
            <person name="Kraemer L."/>
            <person name="Andreson R."/>
            <person name="Gutowska M.A."/>
            <person name="Wolf J."/>
            <person name="Bergner S.V."/>
            <person name="Schilhabel M.B."/>
            <person name="Klostermeier U.C."/>
            <person name="Beiko R.G."/>
            <person name="Rosenstiel P."/>
            <person name="Hippler M."/>
            <person name="Laroche J."/>
        </authorList>
    </citation>
    <scope>NUCLEOTIDE SEQUENCE [LARGE SCALE GENOMIC DNA]</scope>
    <source>
        <strain evidence="2 3">CCMP1005</strain>
    </source>
</reference>
<feature type="compositionally biased region" description="Low complexity" evidence="1">
    <location>
        <begin position="44"/>
        <end position="57"/>
    </location>
</feature>